<protein>
    <submittedName>
        <fullName evidence="2">Uncharacterized protein</fullName>
    </submittedName>
</protein>
<feature type="chain" id="PRO_5008588218" evidence="1">
    <location>
        <begin position="21"/>
        <end position="151"/>
    </location>
</feature>
<proteinExistence type="predicted"/>
<dbReference type="EMBL" id="GEBQ01006713">
    <property type="protein sequence ID" value="JAT33264.1"/>
    <property type="molecule type" value="Transcribed_RNA"/>
</dbReference>
<dbReference type="AlphaFoldDB" id="A0A1B6MBK1"/>
<evidence type="ECO:0000313" key="2">
    <source>
        <dbReference type="EMBL" id="JAT33264.1"/>
    </source>
</evidence>
<feature type="signal peptide" evidence="1">
    <location>
        <begin position="1"/>
        <end position="20"/>
    </location>
</feature>
<sequence>MTLYSLIFTICISLLVPVGGRHVKEWLESGEIGSVLDRQIPIDVIYDLVGRSRLITKDDLTDQYGTFWVQTDRQGLPFVRDPDTGHKYLVKHSHTSKGVDLYRIMKGRYGVPVVADWATRTVNQIKLNRHGEVELIPVKDKMSNYKLGWLN</sequence>
<organism evidence="2">
    <name type="scientific">Graphocephala atropunctata</name>
    <dbReference type="NCBI Taxonomy" id="36148"/>
    <lineage>
        <taxon>Eukaryota</taxon>
        <taxon>Metazoa</taxon>
        <taxon>Ecdysozoa</taxon>
        <taxon>Arthropoda</taxon>
        <taxon>Hexapoda</taxon>
        <taxon>Insecta</taxon>
        <taxon>Pterygota</taxon>
        <taxon>Neoptera</taxon>
        <taxon>Paraneoptera</taxon>
        <taxon>Hemiptera</taxon>
        <taxon>Auchenorrhyncha</taxon>
        <taxon>Membracoidea</taxon>
        <taxon>Cicadellidae</taxon>
        <taxon>Cicadellinae</taxon>
        <taxon>Cicadellini</taxon>
        <taxon>Graphocephala</taxon>
    </lineage>
</organism>
<accession>A0A1B6MBK1</accession>
<reference evidence="2" key="1">
    <citation type="submission" date="2015-11" db="EMBL/GenBank/DDBJ databases">
        <title>De novo transcriptome assembly of four potential Pierce s Disease insect vectors from Arizona vineyards.</title>
        <authorList>
            <person name="Tassone E.E."/>
        </authorList>
    </citation>
    <scope>NUCLEOTIDE SEQUENCE</scope>
</reference>
<gene>
    <name evidence="2" type="ORF">g.51408</name>
</gene>
<keyword evidence="1" id="KW-0732">Signal</keyword>
<name>A0A1B6MBK1_9HEMI</name>
<evidence type="ECO:0000256" key="1">
    <source>
        <dbReference type="SAM" id="SignalP"/>
    </source>
</evidence>